<dbReference type="InterPro" id="IPR020845">
    <property type="entry name" value="AMP-binding_CS"/>
</dbReference>
<keyword evidence="5" id="KW-1185">Reference proteome</keyword>
<dbReference type="EMBL" id="ML742029">
    <property type="protein sequence ID" value="KAE8154393.1"/>
    <property type="molecule type" value="Genomic_DNA"/>
</dbReference>
<dbReference type="InterPro" id="IPR001031">
    <property type="entry name" value="Thioesterase"/>
</dbReference>
<dbReference type="Proteomes" id="UP000325780">
    <property type="component" value="Unassembled WGS sequence"/>
</dbReference>
<dbReference type="SUPFAM" id="SSF47336">
    <property type="entry name" value="ACP-like"/>
    <property type="match status" value="1"/>
</dbReference>
<dbReference type="Pfam" id="PF00975">
    <property type="entry name" value="Thioesterase"/>
    <property type="match status" value="1"/>
</dbReference>
<accession>A0A5N6U6W7</accession>
<dbReference type="AlphaFoldDB" id="A0A5N6U6W7"/>
<dbReference type="PROSITE" id="PS50075">
    <property type="entry name" value="CARRIER"/>
    <property type="match status" value="1"/>
</dbReference>
<dbReference type="InterPro" id="IPR020806">
    <property type="entry name" value="PKS_PP-bd"/>
</dbReference>
<reference evidence="4 5" key="1">
    <citation type="submission" date="2019-04" db="EMBL/GenBank/DDBJ databases">
        <title>Friends and foes A comparative genomics study of 23 Aspergillus species from section Flavi.</title>
        <authorList>
            <consortium name="DOE Joint Genome Institute"/>
            <person name="Kjaerbolling I."/>
            <person name="Vesth T."/>
            <person name="Frisvad J.C."/>
            <person name="Nybo J.L."/>
            <person name="Theobald S."/>
            <person name="Kildgaard S."/>
            <person name="Isbrandt T."/>
            <person name="Kuo A."/>
            <person name="Sato A."/>
            <person name="Lyhne E.K."/>
            <person name="Kogle M.E."/>
            <person name="Wiebenga A."/>
            <person name="Kun R.S."/>
            <person name="Lubbers R.J."/>
            <person name="Makela M.R."/>
            <person name="Barry K."/>
            <person name="Chovatia M."/>
            <person name="Clum A."/>
            <person name="Daum C."/>
            <person name="Haridas S."/>
            <person name="He G."/>
            <person name="LaButti K."/>
            <person name="Lipzen A."/>
            <person name="Mondo S."/>
            <person name="Riley R."/>
            <person name="Salamov A."/>
            <person name="Simmons B.A."/>
            <person name="Magnuson J.K."/>
            <person name="Henrissat B."/>
            <person name="Mortensen U.H."/>
            <person name="Larsen T.O."/>
            <person name="Devries R.P."/>
            <person name="Grigoriev I.V."/>
            <person name="Machida M."/>
            <person name="Baker S.E."/>
            <person name="Andersen M.R."/>
        </authorList>
    </citation>
    <scope>NUCLEOTIDE SEQUENCE [LARGE SCALE GENOMIC DNA]</scope>
    <source>
        <strain evidence="4 5">IBT 18842</strain>
    </source>
</reference>
<dbReference type="InterPro" id="IPR029058">
    <property type="entry name" value="AB_hydrolase_fold"/>
</dbReference>
<evidence type="ECO:0000313" key="4">
    <source>
        <dbReference type="EMBL" id="KAE8154393.1"/>
    </source>
</evidence>
<dbReference type="GO" id="GO:0016405">
    <property type="term" value="F:CoA-ligase activity"/>
    <property type="evidence" value="ECO:0007669"/>
    <property type="project" value="TreeGrafter"/>
</dbReference>
<gene>
    <name evidence="4" type="ORF">BDV25DRAFT_147620</name>
</gene>
<evidence type="ECO:0000313" key="5">
    <source>
        <dbReference type="Proteomes" id="UP000325780"/>
    </source>
</evidence>
<keyword evidence="2" id="KW-0597">Phosphoprotein</keyword>
<dbReference type="Gene3D" id="3.30.300.30">
    <property type="match status" value="1"/>
</dbReference>
<dbReference type="OrthoDB" id="10253869at2759"/>
<dbReference type="SMART" id="SM00823">
    <property type="entry name" value="PKS_PP"/>
    <property type="match status" value="1"/>
</dbReference>
<dbReference type="Pfam" id="PF00501">
    <property type="entry name" value="AMP-binding"/>
    <property type="match status" value="1"/>
</dbReference>
<dbReference type="InterPro" id="IPR009081">
    <property type="entry name" value="PP-bd_ACP"/>
</dbReference>
<dbReference type="InterPro" id="IPR000873">
    <property type="entry name" value="AMP-dep_synth/lig_dom"/>
</dbReference>
<evidence type="ECO:0000259" key="3">
    <source>
        <dbReference type="PROSITE" id="PS50075"/>
    </source>
</evidence>
<keyword evidence="1" id="KW-0596">Phosphopantetheine</keyword>
<proteinExistence type="predicted"/>
<name>A0A5N6U6W7_ASPAV</name>
<organism evidence="4 5">
    <name type="scientific">Aspergillus avenaceus</name>
    <dbReference type="NCBI Taxonomy" id="36643"/>
    <lineage>
        <taxon>Eukaryota</taxon>
        <taxon>Fungi</taxon>
        <taxon>Dikarya</taxon>
        <taxon>Ascomycota</taxon>
        <taxon>Pezizomycotina</taxon>
        <taxon>Eurotiomycetes</taxon>
        <taxon>Eurotiomycetidae</taxon>
        <taxon>Eurotiales</taxon>
        <taxon>Aspergillaceae</taxon>
        <taxon>Aspergillus</taxon>
        <taxon>Aspergillus subgen. Circumdati</taxon>
    </lineage>
</organism>
<dbReference type="Gene3D" id="3.40.50.1820">
    <property type="entry name" value="alpha/beta hydrolase"/>
    <property type="match status" value="1"/>
</dbReference>
<dbReference type="Gene3D" id="3.40.50.12780">
    <property type="entry name" value="N-terminal domain of ligase-like"/>
    <property type="match status" value="1"/>
</dbReference>
<protein>
    <submittedName>
        <fullName evidence="4">Acetyl-CoA synthetase-like protein</fullName>
    </submittedName>
</protein>
<evidence type="ECO:0000256" key="1">
    <source>
        <dbReference type="ARBA" id="ARBA00022450"/>
    </source>
</evidence>
<dbReference type="Pfam" id="PF00550">
    <property type="entry name" value="PP-binding"/>
    <property type="match status" value="1"/>
</dbReference>
<evidence type="ECO:0000256" key="2">
    <source>
        <dbReference type="ARBA" id="ARBA00022553"/>
    </source>
</evidence>
<dbReference type="SUPFAM" id="SSF53474">
    <property type="entry name" value="alpha/beta-Hydrolases"/>
    <property type="match status" value="1"/>
</dbReference>
<sequence>MTLQNITDLLARAAEARGDRGVAVYSRGNLNEPRWLQYGKLREIACANSLRLRSIPGFKKGSVILLHFDNHWDHLIWLWSTLYVGCIPAFSTSLPNIPSHRDKHLVHLRNLLQDPICLTRSILWDNISPDHGLRMIDVEHLKSGADAPQEATDAASKTAVLMLTSGSTGQAKAVPLTHHQIFASITGKSAALPMDGSSPLLNWIRLDHVASLLEIHLHGLYLGVDQIHVEPEDIVANPPDFLRLIQKHRVSGTFAPNFLLVELQRCLESKQNSVDLILDLSCLRCIVSGGEANPIELCTRLSGLLFEKYGAPPNVLVPGFGMTETCAGSIYNTDCPNYDMSQGYESACLGVCVPGMQMRINDDSRKPVKPGEIGSIELRGPVIFSGYWNNASAAAEAFTEDGWFKTGDLGFLDKAGRLQLVGRTKEMININGVKYLLQDLDTAIEEAHISGVTPESVVCFVHPASIGATEEVCVVYVPEYVWDDATARHDAMAAINQRVLLATRTRPHVLPLPWHLLERTTLGKVSRTNLSIATEKGQYSAQEKENTRLIEEYQTRSFSPANSNTERTIVQELRSIFEIPGKAVGVNRPLFEMGLTSIQLIQLKSRLEARFHLPQEIPMMTMMAHPTIYSLAQILDTQGAKPKYTPVVTLQANGSETPLWLVHPGTGEALVFYELARFFTDRPVYALRAPGLEKEPHFATFEDCIRTYCNSIKEHQPHGPYALAGYSYGAVPAFAIAKTLEQEGDEVRFLASLNRLPYSYGRMRTVGWSGCLAHLAFFSELISEEQLNRFLPELLDLSKEEAVQRVVAVADPGRMAEMALSAEKLLNWVDVMVALQMILRQYAVSGTVKQMDVFYCHPLAIMECDKDEWLERLRKWDEYSHEEVRYHEVDGYHQNLLGPKYVRGFHRSLCKAMARRGV</sequence>
<dbReference type="GO" id="GO:0031177">
    <property type="term" value="F:phosphopantetheine binding"/>
    <property type="evidence" value="ECO:0007669"/>
    <property type="project" value="InterPro"/>
</dbReference>
<dbReference type="GO" id="GO:0044281">
    <property type="term" value="P:small molecule metabolic process"/>
    <property type="evidence" value="ECO:0007669"/>
    <property type="project" value="UniProtKB-ARBA"/>
</dbReference>
<dbReference type="InterPro" id="IPR042099">
    <property type="entry name" value="ANL_N_sf"/>
</dbReference>
<dbReference type="PROSITE" id="PS00455">
    <property type="entry name" value="AMP_BINDING"/>
    <property type="match status" value="1"/>
</dbReference>
<dbReference type="Gene3D" id="1.10.1200.10">
    <property type="entry name" value="ACP-like"/>
    <property type="match status" value="1"/>
</dbReference>
<dbReference type="SUPFAM" id="SSF56801">
    <property type="entry name" value="Acetyl-CoA synthetase-like"/>
    <property type="match status" value="1"/>
</dbReference>
<dbReference type="InterPro" id="IPR036736">
    <property type="entry name" value="ACP-like_sf"/>
</dbReference>
<feature type="domain" description="Carrier" evidence="3">
    <location>
        <begin position="560"/>
        <end position="639"/>
    </location>
</feature>
<dbReference type="PANTHER" id="PTHR24096">
    <property type="entry name" value="LONG-CHAIN-FATTY-ACID--COA LIGASE"/>
    <property type="match status" value="1"/>
</dbReference>
<dbReference type="InterPro" id="IPR045851">
    <property type="entry name" value="AMP-bd_C_sf"/>
</dbReference>